<dbReference type="Proteomes" id="UP001157502">
    <property type="component" value="Chromosome 7"/>
</dbReference>
<keyword evidence="2" id="KW-1185">Reference proteome</keyword>
<name>A0ACC2GYT4_DALPE</name>
<dbReference type="EMBL" id="CM055734">
    <property type="protein sequence ID" value="KAJ8008884.1"/>
    <property type="molecule type" value="Genomic_DNA"/>
</dbReference>
<reference evidence="1" key="1">
    <citation type="submission" date="2021-05" db="EMBL/GenBank/DDBJ databases">
        <authorList>
            <person name="Pan Q."/>
            <person name="Jouanno E."/>
            <person name="Zahm M."/>
            <person name="Klopp C."/>
            <person name="Cabau C."/>
            <person name="Louis A."/>
            <person name="Berthelot C."/>
            <person name="Parey E."/>
            <person name="Roest Crollius H."/>
            <person name="Montfort J."/>
            <person name="Robinson-Rechavi M."/>
            <person name="Bouchez O."/>
            <person name="Lampietro C."/>
            <person name="Lopez Roques C."/>
            <person name="Donnadieu C."/>
            <person name="Postlethwait J."/>
            <person name="Bobe J."/>
            <person name="Dillon D."/>
            <person name="Chandos A."/>
            <person name="von Hippel F."/>
            <person name="Guiguen Y."/>
        </authorList>
    </citation>
    <scope>NUCLEOTIDE SEQUENCE</scope>
    <source>
        <strain evidence="1">YG-Jan2019</strain>
    </source>
</reference>
<comment type="caution">
    <text evidence="1">The sequence shown here is derived from an EMBL/GenBank/DDBJ whole genome shotgun (WGS) entry which is preliminary data.</text>
</comment>
<evidence type="ECO:0000313" key="2">
    <source>
        <dbReference type="Proteomes" id="UP001157502"/>
    </source>
</evidence>
<protein>
    <submittedName>
        <fullName evidence="1">Uncharacterized protein</fullName>
    </submittedName>
</protein>
<proteinExistence type="predicted"/>
<organism evidence="1 2">
    <name type="scientific">Dallia pectoralis</name>
    <name type="common">Alaska blackfish</name>
    <dbReference type="NCBI Taxonomy" id="75939"/>
    <lineage>
        <taxon>Eukaryota</taxon>
        <taxon>Metazoa</taxon>
        <taxon>Chordata</taxon>
        <taxon>Craniata</taxon>
        <taxon>Vertebrata</taxon>
        <taxon>Euteleostomi</taxon>
        <taxon>Actinopterygii</taxon>
        <taxon>Neopterygii</taxon>
        <taxon>Teleostei</taxon>
        <taxon>Protacanthopterygii</taxon>
        <taxon>Esociformes</taxon>
        <taxon>Umbridae</taxon>
        <taxon>Dallia</taxon>
    </lineage>
</organism>
<sequence>MKHNGASREVQLRTQGHAYSIEMAPKPFAPFAKRLFKGILLLEVAGVLGAYGLFHKMNSSQDFRNNMNNSFPFVLEVYYKSNEHAGVYGIREKDLEDWSKKA</sequence>
<accession>A0ACC2GYT4</accession>
<evidence type="ECO:0000313" key="1">
    <source>
        <dbReference type="EMBL" id="KAJ8008884.1"/>
    </source>
</evidence>
<gene>
    <name evidence="1" type="ORF">DPEC_G00083070</name>
</gene>